<dbReference type="FunFam" id="1.10.287.110:FF:000110">
    <property type="entry name" value="DnaJ domain protein (AFU_orthologue AFUA_2G13210)"/>
    <property type="match status" value="1"/>
</dbReference>
<evidence type="ECO:0000313" key="4">
    <source>
        <dbReference type="Proteomes" id="UP000700596"/>
    </source>
</evidence>
<feature type="compositionally biased region" description="Basic residues" evidence="1">
    <location>
        <begin position="345"/>
        <end position="363"/>
    </location>
</feature>
<feature type="region of interest" description="Disordered" evidence="1">
    <location>
        <begin position="46"/>
        <end position="67"/>
    </location>
</feature>
<sequence length="363" mass="41732">MVSRKTKARSPEEDIFEEEMDDTPPSIDPYAVLGLETEATGDDVKRSYRKLALKHHPDKSQESDKEAAKKKFQEIAFAYAVLSDEHRRKRYDLTGSTAETLDDDQDFDWLSFYREQFDDLVTQDSIQKISHDYKDSAEERKDLLEAYTRGKGKFNYIYDNVMLSDILEDDDRFRKILDEEIENDNIEVFPAYRKETDATREKAKAIERKRRDDFDKKHGTDAADKAKAKQKGKKGGASDMSDLAALIQQRQKARNGNFFESLEAKYAPKSRGKKRATPMDEDEPSEEAFQAARAKLDKSKTQKNGRATKKKKVESEDEEESEAIATDSDDSEEEEEEEEETPPPKPKKRAKVSKPRSRAKAKA</sequence>
<evidence type="ECO:0000259" key="2">
    <source>
        <dbReference type="PROSITE" id="PS50076"/>
    </source>
</evidence>
<accession>A0A9P9EF57</accession>
<keyword evidence="4" id="KW-1185">Reference proteome</keyword>
<dbReference type="GO" id="GO:0005737">
    <property type="term" value="C:cytoplasm"/>
    <property type="evidence" value="ECO:0007669"/>
    <property type="project" value="TreeGrafter"/>
</dbReference>
<dbReference type="GO" id="GO:0031072">
    <property type="term" value="F:heat shock protein binding"/>
    <property type="evidence" value="ECO:0007669"/>
    <property type="project" value="TreeGrafter"/>
</dbReference>
<dbReference type="PROSITE" id="PS50076">
    <property type="entry name" value="DNAJ_2"/>
    <property type="match status" value="1"/>
</dbReference>
<dbReference type="AlphaFoldDB" id="A0A9P9EF57"/>
<dbReference type="InterPro" id="IPR001623">
    <property type="entry name" value="DnaJ_domain"/>
</dbReference>
<dbReference type="PROSITE" id="PS00636">
    <property type="entry name" value="DNAJ_1"/>
    <property type="match status" value="1"/>
</dbReference>
<dbReference type="CDD" id="cd06257">
    <property type="entry name" value="DnaJ"/>
    <property type="match status" value="1"/>
</dbReference>
<evidence type="ECO:0000313" key="3">
    <source>
        <dbReference type="EMBL" id="KAH7135996.1"/>
    </source>
</evidence>
<feature type="compositionally biased region" description="Basic and acidic residues" evidence="1">
    <location>
        <begin position="199"/>
        <end position="227"/>
    </location>
</feature>
<feature type="compositionally biased region" description="Acidic residues" evidence="1">
    <location>
        <begin position="13"/>
        <end position="22"/>
    </location>
</feature>
<dbReference type="OrthoDB" id="110024at2759"/>
<dbReference type="Gene3D" id="1.10.287.110">
    <property type="entry name" value="DnaJ domain"/>
    <property type="match status" value="1"/>
</dbReference>
<evidence type="ECO:0000256" key="1">
    <source>
        <dbReference type="SAM" id="MobiDB-lite"/>
    </source>
</evidence>
<dbReference type="Pfam" id="PF23302">
    <property type="entry name" value="HTH_DNAJC9"/>
    <property type="match status" value="1"/>
</dbReference>
<dbReference type="EMBL" id="JAGMWT010000002">
    <property type="protein sequence ID" value="KAH7135996.1"/>
    <property type="molecule type" value="Genomic_DNA"/>
</dbReference>
<dbReference type="InterPro" id="IPR018253">
    <property type="entry name" value="DnaJ_domain_CS"/>
</dbReference>
<dbReference type="InterPro" id="IPR036869">
    <property type="entry name" value="J_dom_sf"/>
</dbReference>
<proteinExistence type="predicted"/>
<dbReference type="SMART" id="SM00271">
    <property type="entry name" value="DnaJ"/>
    <property type="match status" value="1"/>
</dbReference>
<feature type="compositionally biased region" description="Basic residues" evidence="1">
    <location>
        <begin position="301"/>
        <end position="312"/>
    </location>
</feature>
<dbReference type="SUPFAM" id="SSF46565">
    <property type="entry name" value="Chaperone J-domain"/>
    <property type="match status" value="1"/>
</dbReference>
<reference evidence="3" key="1">
    <citation type="journal article" date="2021" name="Nat. Commun.">
        <title>Genetic determinants of endophytism in the Arabidopsis root mycobiome.</title>
        <authorList>
            <person name="Mesny F."/>
            <person name="Miyauchi S."/>
            <person name="Thiergart T."/>
            <person name="Pickel B."/>
            <person name="Atanasova L."/>
            <person name="Karlsson M."/>
            <person name="Huettel B."/>
            <person name="Barry K.W."/>
            <person name="Haridas S."/>
            <person name="Chen C."/>
            <person name="Bauer D."/>
            <person name="Andreopoulos W."/>
            <person name="Pangilinan J."/>
            <person name="LaButti K."/>
            <person name="Riley R."/>
            <person name="Lipzen A."/>
            <person name="Clum A."/>
            <person name="Drula E."/>
            <person name="Henrissat B."/>
            <person name="Kohler A."/>
            <person name="Grigoriev I.V."/>
            <person name="Martin F.M."/>
            <person name="Hacquard S."/>
        </authorList>
    </citation>
    <scope>NUCLEOTIDE SEQUENCE</scope>
    <source>
        <strain evidence="3">MPI-CAGE-CH-0243</strain>
    </source>
</reference>
<dbReference type="PANTHER" id="PTHR44144:SF1">
    <property type="entry name" value="DNAJ HOMOLOG SUBFAMILY C MEMBER 9"/>
    <property type="match status" value="1"/>
</dbReference>
<dbReference type="Pfam" id="PF00226">
    <property type="entry name" value="DnaJ"/>
    <property type="match status" value="1"/>
</dbReference>
<feature type="compositionally biased region" description="Acidic residues" evidence="1">
    <location>
        <begin position="315"/>
        <end position="341"/>
    </location>
</feature>
<dbReference type="InterPro" id="IPR056453">
    <property type="entry name" value="HTH_DNAJC9"/>
</dbReference>
<feature type="region of interest" description="Disordered" evidence="1">
    <location>
        <begin position="199"/>
        <end position="363"/>
    </location>
</feature>
<feature type="domain" description="J" evidence="2">
    <location>
        <begin position="28"/>
        <end position="95"/>
    </location>
</feature>
<dbReference type="GO" id="GO:0005634">
    <property type="term" value="C:nucleus"/>
    <property type="evidence" value="ECO:0007669"/>
    <property type="project" value="TreeGrafter"/>
</dbReference>
<feature type="compositionally biased region" description="Basic and acidic residues" evidence="1">
    <location>
        <begin position="58"/>
        <end position="67"/>
    </location>
</feature>
<protein>
    <submittedName>
        <fullName evidence="3">DNAJ domain-containing protein</fullName>
    </submittedName>
</protein>
<gene>
    <name evidence="3" type="ORF">B0J11DRAFT_547750</name>
</gene>
<name>A0A9P9EF57_9PLEO</name>
<dbReference type="Proteomes" id="UP000700596">
    <property type="component" value="Unassembled WGS sequence"/>
</dbReference>
<feature type="compositionally biased region" description="Basic residues" evidence="1">
    <location>
        <begin position="47"/>
        <end position="57"/>
    </location>
</feature>
<dbReference type="InterPro" id="IPR052594">
    <property type="entry name" value="J_domain-containing_protein"/>
</dbReference>
<organism evidence="3 4">
    <name type="scientific">Dendryphion nanum</name>
    <dbReference type="NCBI Taxonomy" id="256645"/>
    <lineage>
        <taxon>Eukaryota</taxon>
        <taxon>Fungi</taxon>
        <taxon>Dikarya</taxon>
        <taxon>Ascomycota</taxon>
        <taxon>Pezizomycotina</taxon>
        <taxon>Dothideomycetes</taxon>
        <taxon>Pleosporomycetidae</taxon>
        <taxon>Pleosporales</taxon>
        <taxon>Torulaceae</taxon>
        <taxon>Dendryphion</taxon>
    </lineage>
</organism>
<dbReference type="PANTHER" id="PTHR44144">
    <property type="entry name" value="DNAJ HOMOLOG SUBFAMILY C MEMBER 9"/>
    <property type="match status" value="1"/>
</dbReference>
<comment type="caution">
    <text evidence="3">The sequence shown here is derived from an EMBL/GenBank/DDBJ whole genome shotgun (WGS) entry which is preliminary data.</text>
</comment>
<feature type="region of interest" description="Disordered" evidence="1">
    <location>
        <begin position="1"/>
        <end position="27"/>
    </location>
</feature>
<dbReference type="PRINTS" id="PR00625">
    <property type="entry name" value="JDOMAIN"/>
</dbReference>